<reference evidence="2 3" key="1">
    <citation type="journal article" date="2019" name="Genome Biol. Evol.">
        <title>Insights into the evolution of the New World diploid cottons (Gossypium, subgenus Houzingenia) based on genome sequencing.</title>
        <authorList>
            <person name="Grover C.E."/>
            <person name="Arick M.A. 2nd"/>
            <person name="Thrash A."/>
            <person name="Conover J.L."/>
            <person name="Sanders W.S."/>
            <person name="Peterson D.G."/>
            <person name="Frelichowski J.E."/>
            <person name="Scheffler J.A."/>
            <person name="Scheffler B.E."/>
            <person name="Wendel J.F."/>
        </authorList>
    </citation>
    <scope>NUCLEOTIDE SEQUENCE [LARGE SCALE GENOMIC DNA]</scope>
    <source>
        <strain evidence="2">185</strain>
        <tissue evidence="2">Leaf</tissue>
    </source>
</reference>
<dbReference type="EMBL" id="JABFAA010000006">
    <property type="protein sequence ID" value="MBA0683322.1"/>
    <property type="molecule type" value="Genomic_DNA"/>
</dbReference>
<feature type="region of interest" description="Disordered" evidence="1">
    <location>
        <begin position="1"/>
        <end position="26"/>
    </location>
</feature>
<comment type="caution">
    <text evidence="2">The sequence shown here is derived from an EMBL/GenBank/DDBJ whole genome shotgun (WGS) entry which is preliminary data.</text>
</comment>
<proteinExistence type="predicted"/>
<evidence type="ECO:0000256" key="1">
    <source>
        <dbReference type="SAM" id="MobiDB-lite"/>
    </source>
</evidence>
<dbReference type="Proteomes" id="UP000593577">
    <property type="component" value="Unassembled WGS sequence"/>
</dbReference>
<protein>
    <submittedName>
        <fullName evidence="2">Uncharacterized protein</fullName>
    </submittedName>
</protein>
<gene>
    <name evidence="2" type="ORF">Goari_024989</name>
</gene>
<sequence length="113" mass="12175">MISSPSPRHSYSSNGEEESPSFFDSKAKKASAGPMLKLFSIVIPSNCAKTLLVTSSASISITVKVASVSSTTISFLSHPKFRGSEKNAIKKDKAYIQVTLVKFHSEDIGYICV</sequence>
<evidence type="ECO:0000313" key="3">
    <source>
        <dbReference type="Proteomes" id="UP000593577"/>
    </source>
</evidence>
<evidence type="ECO:0000313" key="2">
    <source>
        <dbReference type="EMBL" id="MBA0683322.1"/>
    </source>
</evidence>
<organism evidence="2 3">
    <name type="scientific">Gossypium aridum</name>
    <name type="common">American cotton</name>
    <name type="synonym">Erioxylum aridum</name>
    <dbReference type="NCBI Taxonomy" id="34290"/>
    <lineage>
        <taxon>Eukaryota</taxon>
        <taxon>Viridiplantae</taxon>
        <taxon>Streptophyta</taxon>
        <taxon>Embryophyta</taxon>
        <taxon>Tracheophyta</taxon>
        <taxon>Spermatophyta</taxon>
        <taxon>Magnoliopsida</taxon>
        <taxon>eudicotyledons</taxon>
        <taxon>Gunneridae</taxon>
        <taxon>Pentapetalae</taxon>
        <taxon>rosids</taxon>
        <taxon>malvids</taxon>
        <taxon>Malvales</taxon>
        <taxon>Malvaceae</taxon>
        <taxon>Malvoideae</taxon>
        <taxon>Gossypium</taxon>
    </lineage>
</organism>
<feature type="compositionally biased region" description="Low complexity" evidence="1">
    <location>
        <begin position="1"/>
        <end position="13"/>
    </location>
</feature>
<accession>A0A7J8X7Z3</accession>
<name>A0A7J8X7Z3_GOSAI</name>
<dbReference type="AlphaFoldDB" id="A0A7J8X7Z3"/>
<keyword evidence="3" id="KW-1185">Reference proteome</keyword>